<sequence>MSQASSDKVFALAGIFQAANLVHQVATQGECPEEALETCVRSLFATDPASALDVYGGELADIQNGLSVLASVLSRTGSQRDANVLRYALNLIQLESMLNRRSDMLDVIGSRIDQARHTASHFGYTHSNLISNLASIYSDTISTFNLRIQVTGNPTLLQQDEIANKVRALLLAGIRSAVLWRQTGGRRWQLIFSRGKVVRQAKALASKANA</sequence>
<dbReference type="RefSeq" id="WP_206642822.1">
    <property type="nucleotide sequence ID" value="NZ_CP071247.1"/>
</dbReference>
<dbReference type="HAMAP" id="MF_00695">
    <property type="entry name" value="HflD_protein"/>
    <property type="match status" value="1"/>
</dbReference>
<dbReference type="Proteomes" id="UP000663555">
    <property type="component" value="Chromosome"/>
</dbReference>
<comment type="similarity">
    <text evidence="4">Belongs to the HflD family.</text>
</comment>
<evidence type="ECO:0000313" key="5">
    <source>
        <dbReference type="EMBL" id="QSP93599.1"/>
    </source>
</evidence>
<evidence type="ECO:0000256" key="4">
    <source>
        <dbReference type="HAMAP-Rule" id="MF_00695"/>
    </source>
</evidence>
<dbReference type="PANTHER" id="PTHR38100">
    <property type="entry name" value="HIGH FREQUENCY LYSOGENIZATION PROTEIN HFLD"/>
    <property type="match status" value="1"/>
</dbReference>
<evidence type="ECO:0000313" key="6">
    <source>
        <dbReference type="Proteomes" id="UP000663555"/>
    </source>
</evidence>
<dbReference type="SUPFAM" id="SSF101322">
    <property type="entry name" value="YcfC-like"/>
    <property type="match status" value="1"/>
</dbReference>
<dbReference type="Gene3D" id="1.10.3890.10">
    <property type="entry name" value="HflD-like"/>
    <property type="match status" value="1"/>
</dbReference>
<accession>A0ABX7MQD0</accession>
<protein>
    <recommendedName>
        <fullName evidence="4">High frequency lysogenization protein HflD homolog</fullName>
    </recommendedName>
</protein>
<evidence type="ECO:0000256" key="1">
    <source>
        <dbReference type="ARBA" id="ARBA00022475"/>
    </source>
</evidence>
<gene>
    <name evidence="4 5" type="primary">hflD</name>
    <name evidence="5" type="ORF">LPB19_10260</name>
</gene>
<keyword evidence="6" id="KW-1185">Reference proteome</keyword>
<evidence type="ECO:0000256" key="3">
    <source>
        <dbReference type="ARBA" id="ARBA00023136"/>
    </source>
</evidence>
<dbReference type="InterPro" id="IPR007451">
    <property type="entry name" value="HflD"/>
</dbReference>
<dbReference type="Pfam" id="PF04356">
    <property type="entry name" value="DUF489"/>
    <property type="match status" value="1"/>
</dbReference>
<keyword evidence="1 4" id="KW-1003">Cell membrane</keyword>
<reference evidence="5 6" key="1">
    <citation type="submission" date="2021-03" db="EMBL/GenBank/DDBJ databases">
        <title>Genome sequencing of Marinobacter sp. LPB0319.</title>
        <authorList>
            <person name="Kim J."/>
        </authorList>
    </citation>
    <scope>NUCLEOTIDE SEQUENCE [LARGE SCALE GENOMIC DNA]</scope>
    <source>
        <strain evidence="5 6">LPB0319</strain>
    </source>
</reference>
<comment type="subcellular location">
    <subcellularLocation>
        <location evidence="4">Cytoplasm</location>
    </subcellularLocation>
    <subcellularLocation>
        <location evidence="4">Cell membrane</location>
        <topology evidence="4">Peripheral membrane protein</topology>
        <orientation evidence="4">Cytoplasmic side</orientation>
    </subcellularLocation>
</comment>
<dbReference type="InterPro" id="IPR035932">
    <property type="entry name" value="HflD-like_sf"/>
</dbReference>
<dbReference type="NCBIfam" id="NF001246">
    <property type="entry name" value="PRK00218.1-2"/>
    <property type="match status" value="1"/>
</dbReference>
<name>A0ABX7MQD0_9GAMM</name>
<dbReference type="EMBL" id="CP071247">
    <property type="protein sequence ID" value="QSP93599.1"/>
    <property type="molecule type" value="Genomic_DNA"/>
</dbReference>
<dbReference type="PANTHER" id="PTHR38100:SF1">
    <property type="entry name" value="HIGH FREQUENCY LYSOGENIZATION PROTEIN HFLD"/>
    <property type="match status" value="1"/>
</dbReference>
<keyword evidence="3 4" id="KW-0472">Membrane</keyword>
<proteinExistence type="inferred from homology"/>
<keyword evidence="2 4" id="KW-0963">Cytoplasm</keyword>
<evidence type="ECO:0000256" key="2">
    <source>
        <dbReference type="ARBA" id="ARBA00022490"/>
    </source>
</evidence>
<organism evidence="5 6">
    <name type="scientific">Marinobacter salinisoli</name>
    <dbReference type="NCBI Taxonomy" id="2769486"/>
    <lineage>
        <taxon>Bacteria</taxon>
        <taxon>Pseudomonadati</taxon>
        <taxon>Pseudomonadota</taxon>
        <taxon>Gammaproteobacteria</taxon>
        <taxon>Pseudomonadales</taxon>
        <taxon>Marinobacteraceae</taxon>
        <taxon>Marinobacter</taxon>
    </lineage>
</organism>
<dbReference type="NCBIfam" id="NF001248">
    <property type="entry name" value="PRK00218.1-4"/>
    <property type="match status" value="1"/>
</dbReference>